<dbReference type="Pfam" id="PF00209">
    <property type="entry name" value="SNF"/>
    <property type="match status" value="1"/>
</dbReference>
<dbReference type="InterPro" id="IPR000175">
    <property type="entry name" value="Na/ntran_symport"/>
</dbReference>
<feature type="transmembrane region" description="Helical" evidence="16">
    <location>
        <begin position="352"/>
        <end position="380"/>
    </location>
</feature>
<dbReference type="PhylomeDB" id="B3S1L0"/>
<dbReference type="CTD" id="6755370"/>
<organism evidence="17 18">
    <name type="scientific">Trichoplax adhaerens</name>
    <name type="common">Trichoplax reptans</name>
    <dbReference type="NCBI Taxonomy" id="10228"/>
    <lineage>
        <taxon>Eukaryota</taxon>
        <taxon>Metazoa</taxon>
        <taxon>Placozoa</taxon>
        <taxon>Uniplacotomia</taxon>
        <taxon>Trichoplacea</taxon>
        <taxon>Trichoplacidae</taxon>
        <taxon>Trichoplax</taxon>
    </lineage>
</organism>
<evidence type="ECO:0000256" key="2">
    <source>
        <dbReference type="ARBA" id="ARBA00022448"/>
    </source>
</evidence>
<evidence type="ECO:0000256" key="16">
    <source>
        <dbReference type="SAM" id="Phobius"/>
    </source>
</evidence>
<feature type="binding site" evidence="13">
    <location>
        <position position="385"/>
    </location>
    <ligand>
        <name>Na(+)</name>
        <dbReference type="ChEBI" id="CHEBI:29101"/>
        <label>1</label>
    </ligand>
</feature>
<keyword evidence="9 13" id="KW-0915">Sodium</keyword>
<feature type="transmembrane region" description="Helical" evidence="16">
    <location>
        <begin position="73"/>
        <end position="93"/>
    </location>
</feature>
<protein>
    <recommendedName>
        <fullName evidence="19">Transporter</fullName>
    </recommendedName>
</protein>
<proteinExistence type="predicted"/>
<dbReference type="RefSeq" id="XP_002114157.1">
    <property type="nucleotide sequence ID" value="XM_002114121.1"/>
</dbReference>
<evidence type="ECO:0000256" key="7">
    <source>
        <dbReference type="ARBA" id="ARBA00022847"/>
    </source>
</evidence>
<feature type="binding site" evidence="13">
    <location>
        <position position="55"/>
    </location>
    <ligand>
        <name>Na(+)</name>
        <dbReference type="ChEBI" id="CHEBI:29101"/>
        <label>1</label>
    </ligand>
</feature>
<feature type="transmembrane region" description="Helical" evidence="16">
    <location>
        <begin position="487"/>
        <end position="506"/>
    </location>
</feature>
<feature type="binding site" evidence="13">
    <location>
        <position position="285"/>
    </location>
    <ligand>
        <name>Na(+)</name>
        <dbReference type="ChEBI" id="CHEBI:29101"/>
        <label>1</label>
    </ligand>
</feature>
<evidence type="ECO:0000256" key="3">
    <source>
        <dbReference type="ARBA" id="ARBA00022475"/>
    </source>
</evidence>
<feature type="transmembrane region" description="Helical" evidence="16">
    <location>
        <begin position="199"/>
        <end position="217"/>
    </location>
</feature>
<dbReference type="GO" id="GO:0090493">
    <property type="term" value="P:catecholamine uptake"/>
    <property type="evidence" value="ECO:0007669"/>
    <property type="project" value="UniProtKB-ARBA"/>
</dbReference>
<dbReference type="GO" id="GO:0035725">
    <property type="term" value="P:sodium ion transmembrane transport"/>
    <property type="evidence" value="ECO:0000318"/>
    <property type="project" value="GO_Central"/>
</dbReference>
<keyword evidence="10 16" id="KW-0472">Membrane</keyword>
<name>B3S1L0_TRIAD</name>
<evidence type="ECO:0000256" key="12">
    <source>
        <dbReference type="ARBA" id="ARBA00023180"/>
    </source>
</evidence>
<evidence type="ECO:0008006" key="19">
    <source>
        <dbReference type="Google" id="ProtNLM"/>
    </source>
</evidence>
<evidence type="ECO:0000256" key="5">
    <source>
        <dbReference type="ARBA" id="ARBA00022723"/>
    </source>
</evidence>
<dbReference type="PROSITE" id="PS50267">
    <property type="entry name" value="NA_NEUROTRAN_SYMP_3"/>
    <property type="match status" value="1"/>
</dbReference>
<evidence type="ECO:0000256" key="1">
    <source>
        <dbReference type="ARBA" id="ARBA00004651"/>
    </source>
</evidence>
<keyword evidence="6" id="KW-0532">Neurotransmitter transport</keyword>
<feature type="transmembrane region" description="Helical" evidence="16">
    <location>
        <begin position="282"/>
        <end position="299"/>
    </location>
</feature>
<dbReference type="EMBL" id="DS985247">
    <property type="protein sequence ID" value="EDV23247.1"/>
    <property type="molecule type" value="Genomic_DNA"/>
</dbReference>
<dbReference type="GO" id="GO:0006865">
    <property type="term" value="P:amino acid transport"/>
    <property type="evidence" value="ECO:0000318"/>
    <property type="project" value="GO_Central"/>
</dbReference>
<keyword evidence="12" id="KW-0325">Glycoprotein</keyword>
<dbReference type="GO" id="GO:0015378">
    <property type="term" value="F:sodium:chloride symporter activity"/>
    <property type="evidence" value="ECO:0007669"/>
    <property type="project" value="UniProtKB-ARBA"/>
</dbReference>
<dbReference type="eggNOG" id="KOG3659">
    <property type="taxonomic scope" value="Eukaryota"/>
</dbReference>
<feature type="transmembrane region" description="Helical" evidence="16">
    <location>
        <begin position="446"/>
        <end position="466"/>
    </location>
</feature>
<dbReference type="InParanoid" id="B3S1L0"/>
<feature type="binding site" evidence="13">
    <location>
        <position position="317"/>
    </location>
    <ligand>
        <name>Na(+)</name>
        <dbReference type="ChEBI" id="CHEBI:29101"/>
        <label>1</label>
    </ligand>
</feature>
<feature type="transmembrane region" description="Helical" evidence="16">
    <location>
        <begin position="526"/>
        <end position="546"/>
    </location>
</feature>
<feature type="binding site" evidence="13">
    <location>
        <position position="48"/>
    </location>
    <ligand>
        <name>Na(+)</name>
        <dbReference type="ChEBI" id="CHEBI:29101"/>
        <label>1</label>
    </ligand>
</feature>
<dbReference type="PANTHER" id="PTHR11616:SF320">
    <property type="entry name" value="SODIUM-DEPENDENT NORADRENALINE TRANSPORTER"/>
    <property type="match status" value="1"/>
</dbReference>
<gene>
    <name evidence="17" type="ORF">TRIADDRAFT_27813</name>
</gene>
<keyword evidence="2" id="KW-0813">Transport</keyword>
<feature type="transmembrane region" description="Helical" evidence="16">
    <location>
        <begin position="414"/>
        <end position="440"/>
    </location>
</feature>
<feature type="binding site" evidence="13">
    <location>
        <position position="386"/>
    </location>
    <ligand>
        <name>Na(+)</name>
        <dbReference type="ChEBI" id="CHEBI:29101"/>
        <label>1</label>
    </ligand>
</feature>
<keyword evidence="4 16" id="KW-0812">Transmembrane</keyword>
<dbReference type="Proteomes" id="UP000009022">
    <property type="component" value="Unassembled WGS sequence"/>
</dbReference>
<evidence type="ECO:0000313" key="18">
    <source>
        <dbReference type="Proteomes" id="UP000009022"/>
    </source>
</evidence>
<feature type="binding site" evidence="13">
    <location>
        <position position="382"/>
    </location>
    <ligand>
        <name>Na(+)</name>
        <dbReference type="ChEBI" id="CHEBI:29101"/>
        <label>1</label>
    </ligand>
</feature>
<evidence type="ECO:0000256" key="8">
    <source>
        <dbReference type="ARBA" id="ARBA00022989"/>
    </source>
</evidence>
<evidence type="ECO:0000256" key="10">
    <source>
        <dbReference type="ARBA" id="ARBA00023136"/>
    </source>
</evidence>
<feature type="binding site" evidence="13">
    <location>
        <position position="50"/>
    </location>
    <ligand>
        <name>Na(+)</name>
        <dbReference type="ChEBI" id="CHEBI:29101"/>
        <label>1</label>
    </ligand>
</feature>
<evidence type="ECO:0000256" key="9">
    <source>
        <dbReference type="ARBA" id="ARBA00023053"/>
    </source>
</evidence>
<feature type="transmembrane region" description="Helical" evidence="16">
    <location>
        <begin position="42"/>
        <end position="61"/>
    </location>
</feature>
<evidence type="ECO:0000256" key="13">
    <source>
        <dbReference type="PIRSR" id="PIRSR600175-1"/>
    </source>
</evidence>
<dbReference type="AlphaFoldDB" id="B3S1L0"/>
<feature type="transmembrane region" description="Helical" evidence="16">
    <location>
        <begin position="311"/>
        <end position="332"/>
    </location>
</feature>
<evidence type="ECO:0000256" key="14">
    <source>
        <dbReference type="PIRSR" id="PIRSR600175-2"/>
    </source>
</evidence>
<evidence type="ECO:0000313" key="17">
    <source>
        <dbReference type="EMBL" id="EDV23247.1"/>
    </source>
</evidence>
<feature type="binding site" evidence="13">
    <location>
        <position position="51"/>
    </location>
    <ligand>
        <name>Na(+)</name>
        <dbReference type="ChEBI" id="CHEBI:29101"/>
        <label>1</label>
    </ligand>
</feature>
<dbReference type="OMA" id="CMIMISF"/>
<evidence type="ECO:0000256" key="15">
    <source>
        <dbReference type="SAM" id="MobiDB-lite"/>
    </source>
</evidence>
<keyword evidence="11 14" id="KW-1015">Disulfide bond</keyword>
<dbReference type="GO" id="GO:0005886">
    <property type="term" value="C:plasma membrane"/>
    <property type="evidence" value="ECO:0000318"/>
    <property type="project" value="GO_Central"/>
</dbReference>
<dbReference type="FunCoup" id="B3S1L0">
    <property type="interactions" value="395"/>
</dbReference>
<sequence>MADTNSDIEKEKKIDEEAEVAKPVDSESVEEEREGWGKKIEFLLCCVGYAVGVGNVLRFPYLCYENGGGAFLIPYFLCMIFCGIPLIALEFAIGQYWQKGPTVVFLHLCPLLSGIGYCMIMISFLVSTYYISLLVWVLYYLFSSFGNPLPWLTCDNPWNTPNCVVYNRSNPNLTGTSPSEEFLNEKVLNMTSSPSEIGIVKWDLVLLLLLSWIIIYFCSFKGVQWTGKVVYFTATFPYLVLIILFIRGLTLEGAGDGLYFYLSPKFELLRSIDVWKKAGTQIFYSLGIGFGSLIAYSSYNKRDNNVIKDAVGLALINCGTSFFAGFAIFSMMGHMSRKLNVPVERVVAEGPGLAFIIYPAGLATLPAAQFWSVLFFFMLITLALDSQFGMVESVATGIEDAFAKHLRGKKPLTVGVLCVVQFLFSIACVTQGGIYIYYIFDSYSGSTALILAVAVESLTISWIYGVNRMARNIEIMKGSPVWFGWKIFWAVITPGFMIVIFVYSIIDYAPLKYGGKRYPWWGDFIGWVMTGLCIISIIIPGLVLLIREKGTLKEVKR</sequence>
<reference evidence="17 18" key="1">
    <citation type="journal article" date="2008" name="Nature">
        <title>The Trichoplax genome and the nature of placozoans.</title>
        <authorList>
            <person name="Srivastava M."/>
            <person name="Begovic E."/>
            <person name="Chapman J."/>
            <person name="Putnam N.H."/>
            <person name="Hellsten U."/>
            <person name="Kawashima T."/>
            <person name="Kuo A."/>
            <person name="Mitros T."/>
            <person name="Salamov A."/>
            <person name="Carpenter M.L."/>
            <person name="Signorovitch A.Y."/>
            <person name="Moreno M.A."/>
            <person name="Kamm K."/>
            <person name="Grimwood J."/>
            <person name="Schmutz J."/>
            <person name="Shapiro H."/>
            <person name="Grigoriev I.V."/>
            <person name="Buss L.W."/>
            <person name="Schierwater B."/>
            <person name="Dellaporta S.L."/>
            <person name="Rokhsar D.S."/>
        </authorList>
    </citation>
    <scope>NUCLEOTIDE SEQUENCE [LARGE SCALE GENOMIC DNA]</scope>
    <source>
        <strain evidence="17 18">Grell-BS-1999</strain>
    </source>
</reference>
<accession>B3S1L0</accession>
<dbReference type="GeneID" id="6755370"/>
<dbReference type="HOGENOM" id="CLU_006855_9_5_1"/>
<dbReference type="PANTHER" id="PTHR11616">
    <property type="entry name" value="SODIUM/CHLORIDE DEPENDENT TRANSPORTER"/>
    <property type="match status" value="1"/>
</dbReference>
<dbReference type="SUPFAM" id="SSF161070">
    <property type="entry name" value="SNF-like"/>
    <property type="match status" value="1"/>
</dbReference>
<dbReference type="GO" id="GO:0006836">
    <property type="term" value="P:neurotransmitter transport"/>
    <property type="evidence" value="ECO:0007669"/>
    <property type="project" value="UniProtKB-KW"/>
</dbReference>
<keyword evidence="18" id="KW-1185">Reference proteome</keyword>
<dbReference type="KEGG" id="tad:TRIADDRAFT_27813"/>
<dbReference type="GO" id="GO:0046872">
    <property type="term" value="F:metal ion binding"/>
    <property type="evidence" value="ECO:0007669"/>
    <property type="project" value="UniProtKB-KW"/>
</dbReference>
<keyword evidence="3" id="KW-1003">Cell membrane</keyword>
<dbReference type="NCBIfam" id="NF037979">
    <property type="entry name" value="Na_transp"/>
    <property type="match status" value="1"/>
</dbReference>
<feature type="region of interest" description="Disordered" evidence="15">
    <location>
        <begin position="1"/>
        <end position="27"/>
    </location>
</feature>
<evidence type="ECO:0000256" key="11">
    <source>
        <dbReference type="ARBA" id="ARBA00023157"/>
    </source>
</evidence>
<keyword evidence="7" id="KW-0769">Symport</keyword>
<keyword evidence="8 16" id="KW-1133">Transmembrane helix</keyword>
<dbReference type="PRINTS" id="PR00176">
    <property type="entry name" value="NANEUSMPORT"/>
</dbReference>
<feature type="transmembrane region" description="Helical" evidence="16">
    <location>
        <begin position="114"/>
        <end position="142"/>
    </location>
</feature>
<comment type="subcellular location">
    <subcellularLocation>
        <location evidence="1">Cell membrane</location>
        <topology evidence="1">Multi-pass membrane protein</topology>
    </subcellularLocation>
</comment>
<keyword evidence="5 13" id="KW-0479">Metal-binding</keyword>
<evidence type="ECO:0000256" key="6">
    <source>
        <dbReference type="ARBA" id="ARBA00022775"/>
    </source>
</evidence>
<evidence type="ECO:0000256" key="4">
    <source>
        <dbReference type="ARBA" id="ARBA00022692"/>
    </source>
</evidence>
<feature type="disulfide bond" evidence="14">
    <location>
        <begin position="154"/>
        <end position="163"/>
    </location>
</feature>
<dbReference type="OrthoDB" id="6581954at2759"/>
<dbReference type="GO" id="GO:0008504">
    <property type="term" value="F:monoamine transmembrane transporter activity"/>
    <property type="evidence" value="ECO:0007669"/>
    <property type="project" value="UniProtKB-ARBA"/>
</dbReference>
<feature type="transmembrane region" description="Helical" evidence="16">
    <location>
        <begin position="229"/>
        <end position="249"/>
    </location>
</feature>
<feature type="compositionally biased region" description="Basic and acidic residues" evidence="15">
    <location>
        <begin position="7"/>
        <end position="25"/>
    </location>
</feature>
<dbReference type="InterPro" id="IPR037272">
    <property type="entry name" value="SNS_sf"/>
</dbReference>